<dbReference type="STRING" id="51240.A0A2I4FDX1"/>
<dbReference type="PANTHER" id="PTHR11439:SF486">
    <property type="entry name" value="RLK (RECEPTOR-LIKE KINASE) PROTEIN, PUTATIVE-RELATED"/>
    <property type="match status" value="1"/>
</dbReference>
<dbReference type="GeneID" id="108997916"/>
<dbReference type="AlphaFoldDB" id="A0A2I4FDX1"/>
<protein>
    <submittedName>
        <fullName evidence="2">Secreted RxLR effector protein 161-like</fullName>
    </submittedName>
</protein>
<dbReference type="RefSeq" id="XP_018829845.2">
    <property type="nucleotide sequence ID" value="XM_018974300.2"/>
</dbReference>
<proteinExistence type="predicted"/>
<dbReference type="KEGG" id="jre:108997916"/>
<dbReference type="Gramene" id="Jr04_04650_p1">
    <property type="protein sequence ID" value="cds.Jr04_04650_p1"/>
    <property type="gene ID" value="Jr04_04650"/>
</dbReference>
<dbReference type="OrthoDB" id="418237at2759"/>
<accession>A0A2I4FDX1</accession>
<name>A0A2I4FDX1_JUGRE</name>
<sequence length="119" mass="13024">MIGSFLYITGSRPDIAFSVGVCARFQANPKESHLTAVNRILKYLSATIDYGIWYSKDLNLSLVGYSDVDWTGNADDRKSTAGGCFYVGSNLVAWMSKKQNSISLSIAEAEYIAVGNYCT</sequence>
<reference evidence="2" key="1">
    <citation type="submission" date="2025-08" db="UniProtKB">
        <authorList>
            <consortium name="RefSeq"/>
        </authorList>
    </citation>
    <scope>IDENTIFICATION</scope>
    <source>
        <tissue evidence="2">Leaves</tissue>
    </source>
</reference>
<organism evidence="1 2">
    <name type="scientific">Juglans regia</name>
    <name type="common">English walnut</name>
    <dbReference type="NCBI Taxonomy" id="51240"/>
    <lineage>
        <taxon>Eukaryota</taxon>
        <taxon>Viridiplantae</taxon>
        <taxon>Streptophyta</taxon>
        <taxon>Embryophyta</taxon>
        <taxon>Tracheophyta</taxon>
        <taxon>Spermatophyta</taxon>
        <taxon>Magnoliopsida</taxon>
        <taxon>eudicotyledons</taxon>
        <taxon>Gunneridae</taxon>
        <taxon>Pentapetalae</taxon>
        <taxon>rosids</taxon>
        <taxon>fabids</taxon>
        <taxon>Fagales</taxon>
        <taxon>Juglandaceae</taxon>
        <taxon>Juglans</taxon>
    </lineage>
</organism>
<dbReference type="CDD" id="cd09272">
    <property type="entry name" value="RNase_HI_RT_Ty1"/>
    <property type="match status" value="1"/>
</dbReference>
<evidence type="ECO:0000313" key="2">
    <source>
        <dbReference type="RefSeq" id="XP_018829845.2"/>
    </source>
</evidence>
<dbReference type="PANTHER" id="PTHR11439">
    <property type="entry name" value="GAG-POL-RELATED RETROTRANSPOSON"/>
    <property type="match status" value="1"/>
</dbReference>
<evidence type="ECO:0000313" key="1">
    <source>
        <dbReference type="Proteomes" id="UP000235220"/>
    </source>
</evidence>
<gene>
    <name evidence="2" type="primary">LOC108997916</name>
</gene>
<dbReference type="Proteomes" id="UP000235220">
    <property type="component" value="Chromosome 4"/>
</dbReference>
<keyword evidence="1" id="KW-1185">Reference proteome</keyword>